<keyword evidence="2" id="KW-1185">Reference proteome</keyword>
<dbReference type="RefSeq" id="XP_028865267.1">
    <property type="nucleotide sequence ID" value="XM_029009434.1"/>
</dbReference>
<accession>A0A2H6K7R1</accession>
<proteinExistence type="predicted"/>
<dbReference type="AlphaFoldDB" id="A0A2H6K7R1"/>
<comment type="caution">
    <text evidence="1">The sequence shown here is derived from an EMBL/GenBank/DDBJ whole genome shotgun (WGS) entry which is preliminary data.</text>
</comment>
<evidence type="ECO:0000313" key="2">
    <source>
        <dbReference type="Proteomes" id="UP000236319"/>
    </source>
</evidence>
<name>A0A2H6K7R1_9APIC</name>
<sequence>MKSRCDAIIRDIITGNSGPDFLKNSTPVAHLRGIIETPQGDSKKRSASDIVSEAIYGFNYPNNFSHVGMHAVVPPIKCFNLFKSPFFYPLSKVLSDLEHLSQVKTYTADEAKQLYEKDIIMEDILDIDATFRVQYGL</sequence>
<organism evidence="1 2">
    <name type="scientific">Babesia ovata</name>
    <dbReference type="NCBI Taxonomy" id="189622"/>
    <lineage>
        <taxon>Eukaryota</taxon>
        <taxon>Sar</taxon>
        <taxon>Alveolata</taxon>
        <taxon>Apicomplexa</taxon>
        <taxon>Aconoidasida</taxon>
        <taxon>Piroplasmida</taxon>
        <taxon>Babesiidae</taxon>
        <taxon>Babesia</taxon>
    </lineage>
</organism>
<dbReference type="Proteomes" id="UP000236319">
    <property type="component" value="Unassembled WGS sequence"/>
</dbReference>
<gene>
    <name evidence="1" type="ORF">BOVATA_005170</name>
</gene>
<reference evidence="1 2" key="1">
    <citation type="journal article" date="2017" name="BMC Genomics">
        <title>Whole-genome assembly of Babesia ovata and comparative genomics between closely related pathogens.</title>
        <authorList>
            <person name="Yamagishi J."/>
            <person name="Asada M."/>
            <person name="Hakimi H."/>
            <person name="Tanaka T.Q."/>
            <person name="Sugimoto C."/>
            <person name="Kawazu S."/>
        </authorList>
    </citation>
    <scope>NUCLEOTIDE SEQUENCE [LARGE SCALE GENOMIC DNA]</scope>
    <source>
        <strain evidence="1 2">Miyake</strain>
    </source>
</reference>
<dbReference type="OrthoDB" id="365006at2759"/>
<evidence type="ECO:0000313" key="1">
    <source>
        <dbReference type="EMBL" id="GBE59024.1"/>
    </source>
</evidence>
<dbReference type="VEuPathDB" id="PiroplasmaDB:BOVATA_005170"/>
<dbReference type="GeneID" id="39872794"/>
<protein>
    <submittedName>
        <fullName evidence="1">Uncharacterized protein</fullName>
    </submittedName>
</protein>
<dbReference type="EMBL" id="BDSA01000001">
    <property type="protein sequence ID" value="GBE59024.1"/>
    <property type="molecule type" value="Genomic_DNA"/>
</dbReference>